<proteinExistence type="predicted"/>
<accession>A0AAV9CQQ7</accession>
<dbReference type="AlphaFoldDB" id="A0AAV9CQQ7"/>
<comment type="caution">
    <text evidence="2">The sequence shown here is derived from an EMBL/GenBank/DDBJ whole genome shotgun (WGS) entry which is preliminary data.</text>
</comment>
<dbReference type="PANTHER" id="PTHR31964">
    <property type="entry name" value="ADENINE NUCLEOTIDE ALPHA HYDROLASES-LIKE SUPERFAMILY PROTEIN"/>
    <property type="match status" value="1"/>
</dbReference>
<dbReference type="InterPro" id="IPR006016">
    <property type="entry name" value="UspA"/>
</dbReference>
<organism evidence="2 3">
    <name type="scientific">Acorus calamus</name>
    <name type="common">Sweet flag</name>
    <dbReference type="NCBI Taxonomy" id="4465"/>
    <lineage>
        <taxon>Eukaryota</taxon>
        <taxon>Viridiplantae</taxon>
        <taxon>Streptophyta</taxon>
        <taxon>Embryophyta</taxon>
        <taxon>Tracheophyta</taxon>
        <taxon>Spermatophyta</taxon>
        <taxon>Magnoliopsida</taxon>
        <taxon>Liliopsida</taxon>
        <taxon>Acoraceae</taxon>
        <taxon>Acorus</taxon>
    </lineage>
</organism>
<evidence type="ECO:0000313" key="2">
    <source>
        <dbReference type="EMBL" id="KAK1291125.1"/>
    </source>
</evidence>
<dbReference type="Proteomes" id="UP001180020">
    <property type="component" value="Unassembled WGS sequence"/>
</dbReference>
<reference evidence="2" key="1">
    <citation type="journal article" date="2023" name="Nat. Commun.">
        <title>Diploid and tetraploid genomes of Acorus and the evolution of monocots.</title>
        <authorList>
            <person name="Ma L."/>
            <person name="Liu K.W."/>
            <person name="Li Z."/>
            <person name="Hsiao Y.Y."/>
            <person name="Qi Y."/>
            <person name="Fu T."/>
            <person name="Tang G.D."/>
            <person name="Zhang D."/>
            <person name="Sun W.H."/>
            <person name="Liu D.K."/>
            <person name="Li Y."/>
            <person name="Chen G.Z."/>
            <person name="Liu X.D."/>
            <person name="Liao X.Y."/>
            <person name="Jiang Y.T."/>
            <person name="Yu X."/>
            <person name="Hao Y."/>
            <person name="Huang J."/>
            <person name="Zhao X.W."/>
            <person name="Ke S."/>
            <person name="Chen Y.Y."/>
            <person name="Wu W.L."/>
            <person name="Hsu J.L."/>
            <person name="Lin Y.F."/>
            <person name="Huang M.D."/>
            <person name="Li C.Y."/>
            <person name="Huang L."/>
            <person name="Wang Z.W."/>
            <person name="Zhao X."/>
            <person name="Zhong W.Y."/>
            <person name="Peng D.H."/>
            <person name="Ahmad S."/>
            <person name="Lan S."/>
            <person name="Zhang J.S."/>
            <person name="Tsai W.C."/>
            <person name="Van de Peer Y."/>
            <person name="Liu Z.J."/>
        </authorList>
    </citation>
    <scope>NUCLEOTIDE SEQUENCE</scope>
    <source>
        <strain evidence="2">CP</strain>
    </source>
</reference>
<dbReference type="InterPro" id="IPR014729">
    <property type="entry name" value="Rossmann-like_a/b/a_fold"/>
</dbReference>
<sequence>MADVAEERRIVVAVDEGDESMYALTWCLKNFVSPNTENTFILLYVRPPPPIFNSLDGTGYLFAEDVVVSMEKYSQDLAESVMEKAKNIYKNFDNVKVEKKVGLGDARDVICEMVVKLGADVLVIGTHSYGFIKRTLLGSVSDYCARNAKCPVLIVKR</sequence>
<dbReference type="PRINTS" id="PR01438">
    <property type="entry name" value="UNVRSLSTRESS"/>
</dbReference>
<dbReference type="CDD" id="cd23659">
    <property type="entry name" value="USP_At3g01520-like"/>
    <property type="match status" value="1"/>
</dbReference>
<dbReference type="Gene3D" id="3.40.50.620">
    <property type="entry name" value="HUPs"/>
    <property type="match status" value="1"/>
</dbReference>
<dbReference type="Pfam" id="PF00582">
    <property type="entry name" value="Usp"/>
    <property type="match status" value="1"/>
</dbReference>
<keyword evidence="3" id="KW-1185">Reference proteome</keyword>
<dbReference type="InterPro" id="IPR006015">
    <property type="entry name" value="Universal_stress_UspA"/>
</dbReference>
<reference evidence="2" key="2">
    <citation type="submission" date="2023-06" db="EMBL/GenBank/DDBJ databases">
        <authorList>
            <person name="Ma L."/>
            <person name="Liu K.-W."/>
            <person name="Li Z."/>
            <person name="Hsiao Y.-Y."/>
            <person name="Qi Y."/>
            <person name="Fu T."/>
            <person name="Tang G."/>
            <person name="Zhang D."/>
            <person name="Sun W.-H."/>
            <person name="Liu D.-K."/>
            <person name="Li Y."/>
            <person name="Chen G.-Z."/>
            <person name="Liu X.-D."/>
            <person name="Liao X.-Y."/>
            <person name="Jiang Y.-T."/>
            <person name="Yu X."/>
            <person name="Hao Y."/>
            <person name="Huang J."/>
            <person name="Zhao X.-W."/>
            <person name="Ke S."/>
            <person name="Chen Y.-Y."/>
            <person name="Wu W.-L."/>
            <person name="Hsu J.-L."/>
            <person name="Lin Y.-F."/>
            <person name="Huang M.-D."/>
            <person name="Li C.-Y."/>
            <person name="Huang L."/>
            <person name="Wang Z.-W."/>
            <person name="Zhao X."/>
            <person name="Zhong W.-Y."/>
            <person name="Peng D.-H."/>
            <person name="Ahmad S."/>
            <person name="Lan S."/>
            <person name="Zhang J.-S."/>
            <person name="Tsai W.-C."/>
            <person name="Van De Peer Y."/>
            <person name="Liu Z.-J."/>
        </authorList>
    </citation>
    <scope>NUCLEOTIDE SEQUENCE</scope>
    <source>
        <strain evidence="2">CP</strain>
        <tissue evidence="2">Leaves</tissue>
    </source>
</reference>
<gene>
    <name evidence="2" type="ORF">QJS10_CPB17g01130</name>
</gene>
<evidence type="ECO:0000313" key="3">
    <source>
        <dbReference type="Proteomes" id="UP001180020"/>
    </source>
</evidence>
<evidence type="ECO:0000259" key="1">
    <source>
        <dbReference type="Pfam" id="PF00582"/>
    </source>
</evidence>
<dbReference type="EMBL" id="JAUJYO010000017">
    <property type="protein sequence ID" value="KAK1291125.1"/>
    <property type="molecule type" value="Genomic_DNA"/>
</dbReference>
<dbReference type="SUPFAM" id="SSF52402">
    <property type="entry name" value="Adenine nucleotide alpha hydrolases-like"/>
    <property type="match status" value="1"/>
</dbReference>
<protein>
    <recommendedName>
        <fullName evidence="1">UspA domain-containing protein</fullName>
    </recommendedName>
</protein>
<feature type="domain" description="UspA" evidence="1">
    <location>
        <begin position="8"/>
        <end position="156"/>
    </location>
</feature>
<name>A0AAV9CQQ7_ACOCL</name>
<dbReference type="PANTHER" id="PTHR31964:SF126">
    <property type="entry name" value="ADENINE NUCLEOTIDE ALPHA HYDROLASES-LIKE SUPERFAMILY PROTEIN"/>
    <property type="match status" value="1"/>
</dbReference>